<evidence type="ECO:0000313" key="2">
    <source>
        <dbReference type="Proteomes" id="UP000288058"/>
    </source>
</evidence>
<dbReference type="Gene3D" id="3.30.2310.20">
    <property type="entry name" value="RelE-like"/>
    <property type="match status" value="1"/>
</dbReference>
<protein>
    <recommendedName>
        <fullName evidence="3">Type II toxin-antitoxin system RelE/ParE family toxin</fullName>
    </recommendedName>
</protein>
<dbReference type="InterPro" id="IPR035093">
    <property type="entry name" value="RelE/ParE_toxin_dom_sf"/>
</dbReference>
<reference evidence="2" key="1">
    <citation type="journal article" date="2018" name="Front. Microbiol.">
        <title>Genome-Based Analysis Reveals the Taxonomy and Diversity of the Family Idiomarinaceae.</title>
        <authorList>
            <person name="Liu Y."/>
            <person name="Lai Q."/>
            <person name="Shao Z."/>
        </authorList>
    </citation>
    <scope>NUCLEOTIDE SEQUENCE [LARGE SCALE GENOMIC DNA]</scope>
    <source>
        <strain evidence="2">R22</strain>
    </source>
</reference>
<gene>
    <name evidence="1" type="ORF">CWI78_02150</name>
</gene>
<name>A0A432Z5V4_9GAMM</name>
<proteinExistence type="predicted"/>
<comment type="caution">
    <text evidence="1">The sequence shown here is derived from an EMBL/GenBank/DDBJ whole genome shotgun (WGS) entry which is preliminary data.</text>
</comment>
<evidence type="ECO:0000313" key="1">
    <source>
        <dbReference type="EMBL" id="RUO73270.1"/>
    </source>
</evidence>
<dbReference type="Proteomes" id="UP000288058">
    <property type="component" value="Unassembled WGS sequence"/>
</dbReference>
<organism evidence="1 2">
    <name type="scientific">Idiomarina ramblicola</name>
    <dbReference type="NCBI Taxonomy" id="263724"/>
    <lineage>
        <taxon>Bacteria</taxon>
        <taxon>Pseudomonadati</taxon>
        <taxon>Pseudomonadota</taxon>
        <taxon>Gammaproteobacteria</taxon>
        <taxon>Alteromonadales</taxon>
        <taxon>Idiomarinaceae</taxon>
        <taxon>Idiomarina</taxon>
    </lineage>
</organism>
<dbReference type="EMBL" id="PIQC01000001">
    <property type="protein sequence ID" value="RUO73270.1"/>
    <property type="molecule type" value="Genomic_DNA"/>
</dbReference>
<accession>A0A432Z5V4</accession>
<keyword evidence="2" id="KW-1185">Reference proteome</keyword>
<evidence type="ECO:0008006" key="3">
    <source>
        <dbReference type="Google" id="ProtNLM"/>
    </source>
</evidence>
<dbReference type="AlphaFoldDB" id="A0A432Z5V4"/>
<sequence length="118" mass="13804">MTTPSNRNYVVVASPVFRLSLQRFKAFLTRKHSQSVALNTVMTIKSRIQERLPVNPEIAPISERLFDLGLTDYRQWLIDEHNLIIYKVNQSDSRVELLLVMDSRQSTRKLLFEMNLLV</sequence>